<name>A0A2G3A9H8_CAPAN</name>
<reference evidence="2 3" key="1">
    <citation type="journal article" date="2014" name="Nat. Genet.">
        <title>Genome sequence of the hot pepper provides insights into the evolution of pungency in Capsicum species.</title>
        <authorList>
            <person name="Kim S."/>
            <person name="Park M."/>
            <person name="Yeom S.I."/>
            <person name="Kim Y.M."/>
            <person name="Lee J.M."/>
            <person name="Lee H.A."/>
            <person name="Seo E."/>
            <person name="Choi J."/>
            <person name="Cheong K."/>
            <person name="Kim K.T."/>
            <person name="Jung K."/>
            <person name="Lee G.W."/>
            <person name="Oh S.K."/>
            <person name="Bae C."/>
            <person name="Kim S.B."/>
            <person name="Lee H.Y."/>
            <person name="Kim S.Y."/>
            <person name="Kim M.S."/>
            <person name="Kang B.C."/>
            <person name="Jo Y.D."/>
            <person name="Yang H.B."/>
            <person name="Jeong H.J."/>
            <person name="Kang W.H."/>
            <person name="Kwon J.K."/>
            <person name="Shin C."/>
            <person name="Lim J.Y."/>
            <person name="Park J.H."/>
            <person name="Huh J.H."/>
            <person name="Kim J.S."/>
            <person name="Kim B.D."/>
            <person name="Cohen O."/>
            <person name="Paran I."/>
            <person name="Suh M.C."/>
            <person name="Lee S.B."/>
            <person name="Kim Y.K."/>
            <person name="Shin Y."/>
            <person name="Noh S.J."/>
            <person name="Park J."/>
            <person name="Seo Y.S."/>
            <person name="Kwon S.Y."/>
            <person name="Kim H.A."/>
            <person name="Park J.M."/>
            <person name="Kim H.J."/>
            <person name="Choi S.B."/>
            <person name="Bosland P.W."/>
            <person name="Reeves G."/>
            <person name="Jo S.H."/>
            <person name="Lee B.W."/>
            <person name="Cho H.T."/>
            <person name="Choi H.S."/>
            <person name="Lee M.S."/>
            <person name="Yu Y."/>
            <person name="Do Choi Y."/>
            <person name="Park B.S."/>
            <person name="van Deynze A."/>
            <person name="Ashrafi H."/>
            <person name="Hill T."/>
            <person name="Kim W.T."/>
            <person name="Pai H.S."/>
            <person name="Ahn H.K."/>
            <person name="Yeam I."/>
            <person name="Giovannoni J.J."/>
            <person name="Rose J.K."/>
            <person name="Sorensen I."/>
            <person name="Lee S.J."/>
            <person name="Kim R.W."/>
            <person name="Choi I.Y."/>
            <person name="Choi B.S."/>
            <person name="Lim J.S."/>
            <person name="Lee Y.H."/>
            <person name="Choi D."/>
        </authorList>
    </citation>
    <scope>NUCLEOTIDE SEQUENCE [LARGE SCALE GENOMIC DNA]</scope>
    <source>
        <strain evidence="3">cv. CM334</strain>
    </source>
</reference>
<evidence type="ECO:0000313" key="3">
    <source>
        <dbReference type="Proteomes" id="UP000222542"/>
    </source>
</evidence>
<evidence type="ECO:0000259" key="1">
    <source>
        <dbReference type="Pfam" id="PF00005"/>
    </source>
</evidence>
<dbReference type="PANTHER" id="PTHR48040">
    <property type="entry name" value="PLEIOTROPIC DRUG RESISTANCE PROTEIN 1-LIKE ISOFORM X1"/>
    <property type="match status" value="1"/>
</dbReference>
<reference evidence="2 3" key="2">
    <citation type="journal article" date="2017" name="Genome Biol.">
        <title>New reference genome sequences of hot pepper reveal the massive evolution of plant disease-resistance genes by retroduplication.</title>
        <authorList>
            <person name="Kim S."/>
            <person name="Park J."/>
            <person name="Yeom S.I."/>
            <person name="Kim Y.M."/>
            <person name="Seo E."/>
            <person name="Kim K.T."/>
            <person name="Kim M.S."/>
            <person name="Lee J.M."/>
            <person name="Cheong K."/>
            <person name="Shin H.S."/>
            <person name="Kim S.B."/>
            <person name="Han K."/>
            <person name="Lee J."/>
            <person name="Park M."/>
            <person name="Lee H.A."/>
            <person name="Lee H.Y."/>
            <person name="Lee Y."/>
            <person name="Oh S."/>
            <person name="Lee J.H."/>
            <person name="Choi E."/>
            <person name="Choi E."/>
            <person name="Lee S.E."/>
            <person name="Jeon J."/>
            <person name="Kim H."/>
            <person name="Choi G."/>
            <person name="Song H."/>
            <person name="Lee J."/>
            <person name="Lee S.C."/>
            <person name="Kwon J.K."/>
            <person name="Lee H.Y."/>
            <person name="Koo N."/>
            <person name="Hong Y."/>
            <person name="Kim R.W."/>
            <person name="Kang W.H."/>
            <person name="Huh J.H."/>
            <person name="Kang B.C."/>
            <person name="Yang T.J."/>
            <person name="Lee Y.H."/>
            <person name="Bennetzen J.L."/>
            <person name="Choi D."/>
        </authorList>
    </citation>
    <scope>NUCLEOTIDE SEQUENCE [LARGE SCALE GENOMIC DNA]</scope>
    <source>
        <strain evidence="3">cv. CM334</strain>
    </source>
</reference>
<dbReference type="AlphaFoldDB" id="A0A2G3A9H8"/>
<dbReference type="GO" id="GO:0005524">
    <property type="term" value="F:ATP binding"/>
    <property type="evidence" value="ECO:0007669"/>
    <property type="project" value="InterPro"/>
</dbReference>
<dbReference type="EMBL" id="AYRZ02000002">
    <property type="protein sequence ID" value="PHT90899.1"/>
    <property type="molecule type" value="Genomic_DNA"/>
</dbReference>
<proteinExistence type="predicted"/>
<dbReference type="Gramene" id="PHT90899">
    <property type="protein sequence ID" value="PHT90899"/>
    <property type="gene ID" value="T459_06012"/>
</dbReference>
<dbReference type="GO" id="GO:0016887">
    <property type="term" value="F:ATP hydrolysis activity"/>
    <property type="evidence" value="ECO:0007669"/>
    <property type="project" value="InterPro"/>
</dbReference>
<evidence type="ECO:0000313" key="2">
    <source>
        <dbReference type="EMBL" id="PHT90899.1"/>
    </source>
</evidence>
<dbReference type="Gene3D" id="3.40.50.300">
    <property type="entry name" value="P-loop containing nucleotide triphosphate hydrolases"/>
    <property type="match status" value="1"/>
</dbReference>
<sequence length="147" mass="16084">MTLLLGPPGSGKSTLLLALSGKLDNGLKRTGNITYNGHKEDEFCVQTTCACISQIDNHIAELTVRETLDFAARCQGASHGFGDYMKDLHHLEKERKIHPKSEIDAYMTASSVGGTKHNVSTEYVLKVLGLDMCSDMMHLKGFVTGNR</sequence>
<dbReference type="Pfam" id="PF00005">
    <property type="entry name" value="ABC_tran"/>
    <property type="match status" value="1"/>
</dbReference>
<gene>
    <name evidence="2" type="ORF">T459_06012</name>
</gene>
<dbReference type="Proteomes" id="UP000222542">
    <property type="component" value="Unassembled WGS sequence"/>
</dbReference>
<dbReference type="InterPro" id="IPR027417">
    <property type="entry name" value="P-loop_NTPase"/>
</dbReference>
<comment type="caution">
    <text evidence="2">The sequence shown here is derived from an EMBL/GenBank/DDBJ whole genome shotgun (WGS) entry which is preliminary data.</text>
</comment>
<dbReference type="OMA" id="RIWAIRN"/>
<organism evidence="2 3">
    <name type="scientific">Capsicum annuum</name>
    <name type="common">Capsicum pepper</name>
    <dbReference type="NCBI Taxonomy" id="4072"/>
    <lineage>
        <taxon>Eukaryota</taxon>
        <taxon>Viridiplantae</taxon>
        <taxon>Streptophyta</taxon>
        <taxon>Embryophyta</taxon>
        <taxon>Tracheophyta</taxon>
        <taxon>Spermatophyta</taxon>
        <taxon>Magnoliopsida</taxon>
        <taxon>eudicotyledons</taxon>
        <taxon>Gunneridae</taxon>
        <taxon>Pentapetalae</taxon>
        <taxon>asterids</taxon>
        <taxon>lamiids</taxon>
        <taxon>Solanales</taxon>
        <taxon>Solanaceae</taxon>
        <taxon>Solanoideae</taxon>
        <taxon>Capsiceae</taxon>
        <taxon>Capsicum</taxon>
    </lineage>
</organism>
<feature type="domain" description="ABC transporter" evidence="1">
    <location>
        <begin position="2"/>
        <end position="98"/>
    </location>
</feature>
<protein>
    <recommendedName>
        <fullName evidence="1">ABC transporter domain-containing protein</fullName>
    </recommendedName>
</protein>
<keyword evidence="3" id="KW-1185">Reference proteome</keyword>
<dbReference type="PANTHER" id="PTHR48040:SF13">
    <property type="entry name" value="ABC TRANSPORTER G FAMILY MEMBER 31"/>
    <property type="match status" value="1"/>
</dbReference>
<dbReference type="SUPFAM" id="SSF52540">
    <property type="entry name" value="P-loop containing nucleoside triphosphate hydrolases"/>
    <property type="match status" value="1"/>
</dbReference>
<dbReference type="InterPro" id="IPR003439">
    <property type="entry name" value="ABC_transporter-like_ATP-bd"/>
</dbReference>
<accession>A0A2G3A9H8</accession>